<comment type="cofactor">
    <cofactor evidence="1">
        <name>Mg(2+)</name>
        <dbReference type="ChEBI" id="CHEBI:18420"/>
    </cofactor>
</comment>
<dbReference type="AlphaFoldDB" id="A0A8H3EZA8"/>
<dbReference type="EMBL" id="CAJPDR010000059">
    <property type="protein sequence ID" value="CAF9912973.1"/>
    <property type="molecule type" value="Genomic_DNA"/>
</dbReference>
<keyword evidence="8 9" id="KW-0472">Membrane</keyword>
<feature type="transmembrane region" description="Helical" evidence="9">
    <location>
        <begin position="267"/>
        <end position="285"/>
    </location>
</feature>
<feature type="transmembrane region" description="Helical" evidence="9">
    <location>
        <begin position="142"/>
        <end position="169"/>
    </location>
</feature>
<protein>
    <submittedName>
        <fullName evidence="10">Uncharacterized protein</fullName>
    </submittedName>
</protein>
<comment type="caution">
    <text evidence="10">The sequence shown here is derived from an EMBL/GenBank/DDBJ whole genome shotgun (WGS) entry which is preliminary data.</text>
</comment>
<dbReference type="UniPathway" id="UPA00213"/>
<accession>A0A8H3EZA8</accession>
<dbReference type="FunFam" id="1.20.120.1780:FF:000001">
    <property type="entry name" value="4-hydroxybenzoate octaprenyltransferase"/>
    <property type="match status" value="1"/>
</dbReference>
<dbReference type="PANTHER" id="PTHR11048">
    <property type="entry name" value="PRENYLTRANSFERASES"/>
    <property type="match status" value="1"/>
</dbReference>
<dbReference type="FunFam" id="1.10.357.140:FF:000008">
    <property type="entry name" value="4-hydroxybenzoate octaprenyltransferase"/>
    <property type="match status" value="1"/>
</dbReference>
<dbReference type="OrthoDB" id="18170at2759"/>
<dbReference type="GO" id="GO:0016114">
    <property type="term" value="P:terpenoid biosynthetic process"/>
    <property type="evidence" value="ECO:0007669"/>
    <property type="project" value="UniProtKB-UniPathway"/>
</dbReference>
<evidence type="ECO:0000256" key="6">
    <source>
        <dbReference type="ARBA" id="ARBA00022692"/>
    </source>
</evidence>
<feature type="transmembrane region" description="Helical" evidence="9">
    <location>
        <begin position="181"/>
        <end position="199"/>
    </location>
</feature>
<evidence type="ECO:0000256" key="3">
    <source>
        <dbReference type="ARBA" id="ARBA00004721"/>
    </source>
</evidence>
<feature type="transmembrane region" description="Helical" evidence="9">
    <location>
        <begin position="219"/>
        <end position="240"/>
    </location>
</feature>
<dbReference type="Gene3D" id="1.10.357.140">
    <property type="entry name" value="UbiA prenyltransferase"/>
    <property type="match status" value="1"/>
</dbReference>
<dbReference type="Pfam" id="PF01040">
    <property type="entry name" value="UbiA"/>
    <property type="match status" value="1"/>
</dbReference>
<gene>
    <name evidence="10" type="ORF">ALECFALPRED_008445</name>
</gene>
<evidence type="ECO:0000313" key="10">
    <source>
        <dbReference type="EMBL" id="CAF9912973.1"/>
    </source>
</evidence>
<keyword evidence="6 9" id="KW-0812">Transmembrane</keyword>
<dbReference type="InterPro" id="IPR039653">
    <property type="entry name" value="Prenyltransferase"/>
</dbReference>
<dbReference type="Proteomes" id="UP000664203">
    <property type="component" value="Unassembled WGS sequence"/>
</dbReference>
<dbReference type="Gene3D" id="1.20.120.1780">
    <property type="entry name" value="UbiA prenyltransferase"/>
    <property type="match status" value="1"/>
</dbReference>
<evidence type="ECO:0000256" key="8">
    <source>
        <dbReference type="ARBA" id="ARBA00023136"/>
    </source>
</evidence>
<evidence type="ECO:0000256" key="7">
    <source>
        <dbReference type="ARBA" id="ARBA00022989"/>
    </source>
</evidence>
<dbReference type="PANTHER" id="PTHR11048:SF28">
    <property type="entry name" value="4-HYDROXYBENZOATE POLYPRENYLTRANSFERASE, MITOCHONDRIAL"/>
    <property type="match status" value="1"/>
</dbReference>
<dbReference type="CDD" id="cd13959">
    <property type="entry name" value="PT_UbiA_COQ2"/>
    <property type="match status" value="1"/>
</dbReference>
<evidence type="ECO:0000313" key="11">
    <source>
        <dbReference type="Proteomes" id="UP000664203"/>
    </source>
</evidence>
<dbReference type="GO" id="GO:0006744">
    <property type="term" value="P:ubiquinone biosynthetic process"/>
    <property type="evidence" value="ECO:0007669"/>
    <property type="project" value="TreeGrafter"/>
</dbReference>
<evidence type="ECO:0000256" key="4">
    <source>
        <dbReference type="ARBA" id="ARBA00005985"/>
    </source>
</evidence>
<sequence length="347" mass="38073">MSSHGIIDQKHPSHVSCSDGNSRMLPYKFPESGWMSHIPTSWLPFAELMRLDRPNGFWYFYLPHLYGTLHAATHLGSSCVSLLWTNMVLILGTVVMRGATCTWNDTVDAPFDRLVPRTSNRPVARGAVSPFSAHLFTVLQSFLSLAILTLLPPFSFAYALPAIIGWALYPLAKRVTYYPQVVLGFPMAWGVFMGSVAMGADPLQFSSVAAHSGSSLRPRASICALYAANVLWTLFYEIIYSHQDAAHDVKAGVKNIVLLYHGRTKPLLVKLAVGQVLLLAGAGWLDEVGACYWTFVVFGAASTLTTIIVRVKLDVPDDCAWWFKFGCCRLTGGAMAVGMLGEYLTAT</sequence>
<proteinExistence type="inferred from homology"/>
<reference evidence="10" key="1">
    <citation type="submission" date="2021-03" db="EMBL/GenBank/DDBJ databases">
        <authorList>
            <person name="Tagirdzhanova G."/>
        </authorList>
    </citation>
    <scope>NUCLEOTIDE SEQUENCE</scope>
</reference>
<dbReference type="InterPro" id="IPR030470">
    <property type="entry name" value="UbiA_prenylTrfase_CS"/>
</dbReference>
<evidence type="ECO:0000256" key="1">
    <source>
        <dbReference type="ARBA" id="ARBA00001946"/>
    </source>
</evidence>
<name>A0A8H3EZA8_9LECA</name>
<dbReference type="GO" id="GO:0005743">
    <property type="term" value="C:mitochondrial inner membrane"/>
    <property type="evidence" value="ECO:0007669"/>
    <property type="project" value="TreeGrafter"/>
</dbReference>
<dbReference type="InterPro" id="IPR044878">
    <property type="entry name" value="UbiA_sf"/>
</dbReference>
<feature type="transmembrane region" description="Helical" evidence="9">
    <location>
        <begin position="291"/>
        <end position="309"/>
    </location>
</feature>
<evidence type="ECO:0000256" key="9">
    <source>
        <dbReference type="SAM" id="Phobius"/>
    </source>
</evidence>
<dbReference type="GO" id="GO:0008412">
    <property type="term" value="F:4-hydroxybenzoate polyprenyltransferase activity"/>
    <property type="evidence" value="ECO:0007669"/>
    <property type="project" value="TreeGrafter"/>
</dbReference>
<evidence type="ECO:0000256" key="2">
    <source>
        <dbReference type="ARBA" id="ARBA00004141"/>
    </source>
</evidence>
<keyword evidence="11" id="KW-1185">Reference proteome</keyword>
<comment type="pathway">
    <text evidence="3">Secondary metabolite biosynthesis; terpenoid biosynthesis.</text>
</comment>
<evidence type="ECO:0000256" key="5">
    <source>
        <dbReference type="ARBA" id="ARBA00022679"/>
    </source>
</evidence>
<dbReference type="InterPro" id="IPR000537">
    <property type="entry name" value="UbiA_prenyltransferase"/>
</dbReference>
<keyword evidence="7 9" id="KW-1133">Transmembrane helix</keyword>
<comment type="subcellular location">
    <subcellularLocation>
        <location evidence="2">Membrane</location>
        <topology evidence="2">Multi-pass membrane protein</topology>
    </subcellularLocation>
</comment>
<comment type="similarity">
    <text evidence="4">Belongs to the UbiA prenyltransferase family.</text>
</comment>
<keyword evidence="5" id="KW-0808">Transferase</keyword>
<organism evidence="10 11">
    <name type="scientific">Alectoria fallacina</name>
    <dbReference type="NCBI Taxonomy" id="1903189"/>
    <lineage>
        <taxon>Eukaryota</taxon>
        <taxon>Fungi</taxon>
        <taxon>Dikarya</taxon>
        <taxon>Ascomycota</taxon>
        <taxon>Pezizomycotina</taxon>
        <taxon>Lecanoromycetes</taxon>
        <taxon>OSLEUM clade</taxon>
        <taxon>Lecanoromycetidae</taxon>
        <taxon>Lecanorales</taxon>
        <taxon>Lecanorineae</taxon>
        <taxon>Parmeliaceae</taxon>
        <taxon>Alectoria</taxon>
    </lineage>
</organism>
<dbReference type="PROSITE" id="PS00943">
    <property type="entry name" value="UBIA"/>
    <property type="match status" value="1"/>
</dbReference>